<keyword evidence="1" id="KW-0597">Phosphoprotein</keyword>
<feature type="transmembrane region" description="Helical" evidence="4">
    <location>
        <begin position="81"/>
        <end position="106"/>
    </location>
</feature>
<keyword evidence="3" id="KW-0418">Kinase</keyword>
<evidence type="ECO:0000313" key="7">
    <source>
        <dbReference type="EMBL" id="QNM12298.1"/>
    </source>
</evidence>
<organism evidence="7 8">
    <name type="scientific">[Eubacterium] hominis</name>
    <dbReference type="NCBI Taxonomy" id="2764325"/>
    <lineage>
        <taxon>Bacteria</taxon>
        <taxon>Bacillati</taxon>
        <taxon>Bacillota</taxon>
        <taxon>Erysipelotrichia</taxon>
        <taxon>Erysipelotrichales</taxon>
        <taxon>Erysipelotrichaceae</taxon>
        <taxon>Amedibacillus</taxon>
    </lineage>
</organism>
<evidence type="ECO:0000256" key="3">
    <source>
        <dbReference type="ARBA" id="ARBA00022777"/>
    </source>
</evidence>
<dbReference type="SUPFAM" id="SSF55874">
    <property type="entry name" value="ATPase domain of HSP90 chaperone/DNA topoisomerase II/histidine kinase"/>
    <property type="match status" value="1"/>
</dbReference>
<dbReference type="KEGG" id="ehn:H9Q80_18995"/>
<dbReference type="PANTHER" id="PTHR40448:SF1">
    <property type="entry name" value="TWO-COMPONENT SENSOR HISTIDINE KINASE"/>
    <property type="match status" value="1"/>
</dbReference>
<feature type="transmembrane region" description="Helical" evidence="4">
    <location>
        <begin position="55"/>
        <end position="74"/>
    </location>
</feature>
<dbReference type="PANTHER" id="PTHR40448">
    <property type="entry name" value="TWO-COMPONENT SENSOR HISTIDINE KINASE"/>
    <property type="match status" value="1"/>
</dbReference>
<evidence type="ECO:0000256" key="2">
    <source>
        <dbReference type="ARBA" id="ARBA00022679"/>
    </source>
</evidence>
<feature type="transmembrane region" description="Helical" evidence="4">
    <location>
        <begin position="118"/>
        <end position="136"/>
    </location>
</feature>
<proteinExistence type="predicted"/>
<dbReference type="EMBL" id="CP060636">
    <property type="protein sequence ID" value="QNM12298.1"/>
    <property type="molecule type" value="Genomic_DNA"/>
</dbReference>
<dbReference type="InterPro" id="IPR036890">
    <property type="entry name" value="HATPase_C_sf"/>
</dbReference>
<keyword evidence="4" id="KW-0472">Membrane</keyword>
<evidence type="ECO:0000313" key="8">
    <source>
        <dbReference type="Proteomes" id="UP000515856"/>
    </source>
</evidence>
<evidence type="ECO:0000259" key="5">
    <source>
        <dbReference type="Pfam" id="PF14501"/>
    </source>
</evidence>
<dbReference type="AlphaFoldDB" id="A0A7G9GNB6"/>
<accession>A0A7G9GNB6</accession>
<reference evidence="7 8" key="1">
    <citation type="submission" date="2020-08" db="EMBL/GenBank/DDBJ databases">
        <authorList>
            <person name="Liu C."/>
            <person name="Sun Q."/>
        </authorList>
    </citation>
    <scope>NUCLEOTIDE SEQUENCE [LARGE SCALE GENOMIC DNA]</scope>
    <source>
        <strain evidence="7 8">NSJ-61</strain>
    </source>
</reference>
<keyword evidence="2" id="KW-0808">Transferase</keyword>
<feature type="domain" description="Sensor histidine kinase NatK-like C-terminal" evidence="5">
    <location>
        <begin position="324"/>
        <end position="415"/>
    </location>
</feature>
<sequence length="430" mass="50035">MTIIIRLCANLAEIMIFIFFCSQLLKVNKRRSTFVFSIIVIEIVKFLVMEMNHPIYNFISSMILYGCLLTCMFTGKKSLKLFLISMFLCLSVSVEELAFSMMQVLIPDLYDISYVMDHTLLLLFATMLSSILLFILSNTIITILEAKVENVILVKDVVMLLMLPLSTVMIIISMHFPFGMTVKSNIFLFISELVLLVANITVCNIFKQKLEENKLILENEHLQHNAKVNQIYFEMTQDKVKESKKSRHDYKKHLHLLNGYLQHNEYDQAKKYLEDLLKYHSMNTMLITGNQILDLMIEAYHDKINEYDIDVQLNIQNLNLQKIKSVDLSTIYGNILDNAIESCIRCDEKIIEITFKQVGSYYIMRFINSCSFINHIDGDFTTTKSKEYHGYGLNNIRDAVKKYEGSVDSKYVEDKNLFITTIRFKIDRVT</sequence>
<dbReference type="CDD" id="cd16935">
    <property type="entry name" value="HATPase_AgrC-ComD-like"/>
    <property type="match status" value="1"/>
</dbReference>
<dbReference type="Gene3D" id="3.30.565.10">
    <property type="entry name" value="Histidine kinase-like ATPase, C-terminal domain"/>
    <property type="match status" value="1"/>
</dbReference>
<dbReference type="Pfam" id="PF14501">
    <property type="entry name" value="HATPase_c_5"/>
    <property type="match status" value="1"/>
</dbReference>
<feature type="transmembrane region" description="Helical" evidence="4">
    <location>
        <begin position="157"/>
        <end position="180"/>
    </location>
</feature>
<dbReference type="GO" id="GO:0000155">
    <property type="term" value="F:phosphorelay sensor kinase activity"/>
    <property type="evidence" value="ECO:0007669"/>
    <property type="project" value="InterPro"/>
</dbReference>
<keyword evidence="8" id="KW-1185">Reference proteome</keyword>
<dbReference type="Gene3D" id="1.10.287.130">
    <property type="match status" value="1"/>
</dbReference>
<feature type="domain" description="SpoOB alpha-helical" evidence="6">
    <location>
        <begin position="245"/>
        <end position="280"/>
    </location>
</feature>
<protein>
    <submittedName>
        <fullName evidence="7">GHKL domain-containing protein</fullName>
    </submittedName>
</protein>
<dbReference type="SUPFAM" id="SSF55890">
    <property type="entry name" value="Sporulation response regulatory protein Spo0B"/>
    <property type="match status" value="1"/>
</dbReference>
<keyword evidence="4" id="KW-1133">Transmembrane helix</keyword>
<dbReference type="InterPro" id="IPR032834">
    <property type="entry name" value="NatK-like_C"/>
</dbReference>
<dbReference type="Pfam" id="PF14689">
    <property type="entry name" value="SPOB_a"/>
    <property type="match status" value="1"/>
</dbReference>
<evidence type="ECO:0000259" key="6">
    <source>
        <dbReference type="Pfam" id="PF14689"/>
    </source>
</evidence>
<keyword evidence="4" id="KW-0812">Transmembrane</keyword>
<dbReference type="InterPro" id="IPR039506">
    <property type="entry name" value="SPOB_a"/>
</dbReference>
<dbReference type="InterPro" id="IPR016120">
    <property type="entry name" value="Sig_transdc_His_kin_SpoOB"/>
</dbReference>
<dbReference type="RefSeq" id="WP_117453745.1">
    <property type="nucleotide sequence ID" value="NZ_CP060636.1"/>
</dbReference>
<feature type="transmembrane region" description="Helical" evidence="4">
    <location>
        <begin position="186"/>
        <end position="206"/>
    </location>
</feature>
<dbReference type="GO" id="GO:0042802">
    <property type="term" value="F:identical protein binding"/>
    <property type="evidence" value="ECO:0007669"/>
    <property type="project" value="TreeGrafter"/>
</dbReference>
<name>A0A7G9GNB6_9FIRM</name>
<dbReference type="Proteomes" id="UP000515856">
    <property type="component" value="Chromosome"/>
</dbReference>
<evidence type="ECO:0000256" key="1">
    <source>
        <dbReference type="ARBA" id="ARBA00022553"/>
    </source>
</evidence>
<evidence type="ECO:0000256" key="4">
    <source>
        <dbReference type="SAM" id="Phobius"/>
    </source>
</evidence>
<gene>
    <name evidence="7" type="ORF">H9Q80_18995</name>
</gene>
<feature type="transmembrane region" description="Helical" evidence="4">
    <location>
        <begin position="32"/>
        <end position="49"/>
    </location>
</feature>